<dbReference type="InterPro" id="IPR004358">
    <property type="entry name" value="Sig_transdc_His_kin-like_C"/>
</dbReference>
<dbReference type="Proteomes" id="UP001322664">
    <property type="component" value="Chromosome"/>
</dbReference>
<gene>
    <name evidence="13" type="ORF">R6U77_00245</name>
</gene>
<keyword evidence="10" id="KW-0472">Membrane</keyword>
<feature type="coiled-coil region" evidence="9">
    <location>
        <begin position="1447"/>
        <end position="1488"/>
    </location>
</feature>
<dbReference type="GO" id="GO:0005524">
    <property type="term" value="F:ATP binding"/>
    <property type="evidence" value="ECO:0007669"/>
    <property type="project" value="UniProtKB-KW"/>
</dbReference>
<feature type="domain" description="Histidine kinase" evidence="12">
    <location>
        <begin position="1488"/>
        <end position="1704"/>
    </location>
</feature>
<dbReference type="PANTHER" id="PTHR43642">
    <property type="entry name" value="HYBRID SIGNAL TRANSDUCTION HISTIDINE KINASE G"/>
    <property type="match status" value="1"/>
</dbReference>
<dbReference type="Gene3D" id="3.30.450.40">
    <property type="match status" value="1"/>
</dbReference>
<proteinExistence type="predicted"/>
<keyword evidence="4" id="KW-0808">Transferase</keyword>
<evidence type="ECO:0000256" key="1">
    <source>
        <dbReference type="ARBA" id="ARBA00000085"/>
    </source>
</evidence>
<dbReference type="InterPro" id="IPR011009">
    <property type="entry name" value="Kinase-like_dom_sf"/>
</dbReference>
<keyword evidence="10" id="KW-1133">Transmembrane helix</keyword>
<dbReference type="Pfam" id="PF01590">
    <property type="entry name" value="GAF"/>
    <property type="match status" value="1"/>
</dbReference>
<dbReference type="InterPro" id="IPR000719">
    <property type="entry name" value="Prot_kinase_dom"/>
</dbReference>
<dbReference type="InterPro" id="IPR036097">
    <property type="entry name" value="HisK_dim/P_sf"/>
</dbReference>
<accession>A0ABZ0RZB6</accession>
<dbReference type="Gene3D" id="3.30.565.10">
    <property type="entry name" value="Histidine kinase-like ATPase, C-terminal domain"/>
    <property type="match status" value="1"/>
</dbReference>
<sequence length="1705" mass="197238">MKNHIILQTNQGWHLQRMYIDKFHNRMLVKSIHQNSAEYRARLNYELALFANDTSPWLLKPITVDYIDQHYGLIYENFDGIPLINFKNMTISQFLQVAIDLSNICISLHQNQLLFLALNPYHILIQPESLKLKLLSSDMSIKYNIGTPIVMNNTQPHLQQLPYYAPEQTGRLNIAIDYRADLYALGAIFYQLLSGAPPFTGQNTIDIIYNILTKKPAQLLATQHQNTFIIWQIIEKLLEKNPSARYQSAVGLREDLLAIQKALLADELLENFTLGTGDIALSPTLTNKLYGREQHVATLTHLFEQVTSGDKKFALISGEAGVGKSQLVYGLKGEIATAKGYFTETKYNQLQLENDFASVIYPLRDLLKQLYMEGEHTVSSWRNHFEKGQLHVTSDLVVLLPELRWFYDNDSIQDEYYDDSKQLQAHLFNSIKKILRCFALQKKPIVLLIDDLHWADKNTLQALIDIYEQHREGYLLFISTLRINEKSKAEEKQLKLILPFYKHIELTALTKEDITFWLQESLHMQTSTMEEIVKHLMNLTNGNPLFIKEAFRSLQQDNTIYLDFDSKQWKFDIQKFNQVALNSELLLFLENKLANLQKDTLHVLQIAACLGAKFDFHILRKLVNFTDQELLQLLDALITTGFIIPLNTDFKWASQLELEEVLLTHRLTFQFVHNRFQQAAYKRIPEAQKLELHYQIGQLFTTLLDHSQDSYELQEVVKHLNYCCSLLSEQEKYQLAIWNYQLGVSTKKVGLLENALYFLTISRDLLPANCWQIMRKEALDIYIHLGECECLLGQMESSDKHLSEALLYCETLLEKLTIYNLKTWLYIETDDPHTSIQAGLTGLAEANMQIPARPNKLQVLNELIKLQLALRGKSDQQLLTASSLENKEIDIVTQILINMVASTVRVDSNLSGIALMRAFRLQLKYGLGAKGGIILINYAMLLNSGFGNIKESIHFSQLAIEVADKQDSIYIKGHVYYVYGLFISHWTDSYETSINYMSRAQQYCREIGLHVIVTTASCFIFVAQLIRGTTISNLQQEIKQQQDEFSLNATPLTIDFLAEMALWMNVLRDPHHPIEWSYPFAIQDQPIIKMMHYSVRLQMSFLLHNEQQGLAVLSLISPIYKEVFDLPVTTLYYFYRALWQFNWLHQQKGSRQEQKVYRAEIKESMQKFKKWVKFAPQHYEHLYLLLLAEDYHLHHEDDKAKLYYDRAIQLAKMRHFIQDSAIAYERAANYYKMKDDDLTALYYSRQAIQAARQWEAETVAKYWEVQYAVHSMPIIEQQSYLNSSFEMMTVLETAQSFAKDIQMERLLHNILFSLLRHASATVGYFIHKRADELIVLAKAEADNTIFATYEQQQLEQFHENMQSIVRYVIQSEEPCIIQNTKVPNALLRTSSAAKSILCLPIHHKREIIAVLYLENTVTANAFHATHIDLLKMLSTQIAISIENAQIYEELEQHVQARTKQVDETNQHLKKVNEQLAQNELERKKLLHSISHELRSPITSSLGYIELILDGVITEEEEKIKYLTRGKDRLLSLNVLIQDLFDLANLESGRAEYQFSKISAKELFQQFELRYEHEIKQLGLQYSANFYGSPYAQLLVDTARIQQVFENIMSNAMKYTKKGSIELAIYTNDEHFICSIKDSGIGIPTKDIPFIFDSYYRASNSNIKNSHGLGLAICQQIISQHQGEISVTSTEHSGSTFIFTLPLLKD</sequence>
<dbReference type="InterPro" id="IPR053159">
    <property type="entry name" value="Hybrid_Histidine_Kinase"/>
</dbReference>
<name>A0ABZ0RZB6_9BACI</name>
<dbReference type="RefSeq" id="WP_319836954.1">
    <property type="nucleotide sequence ID" value="NZ_CP137624.1"/>
</dbReference>
<dbReference type="PRINTS" id="PR00344">
    <property type="entry name" value="BCTRLSENSOR"/>
</dbReference>
<dbReference type="SUPFAM" id="SSF47384">
    <property type="entry name" value="Homodimeric domain of signal transducing histidine kinase"/>
    <property type="match status" value="1"/>
</dbReference>
<dbReference type="CDD" id="cd00082">
    <property type="entry name" value="HisKA"/>
    <property type="match status" value="1"/>
</dbReference>
<keyword evidence="8" id="KW-0902">Two-component regulatory system</keyword>
<dbReference type="InterPro" id="IPR003594">
    <property type="entry name" value="HATPase_dom"/>
</dbReference>
<evidence type="ECO:0000256" key="3">
    <source>
        <dbReference type="ARBA" id="ARBA00022553"/>
    </source>
</evidence>
<dbReference type="InterPro" id="IPR041664">
    <property type="entry name" value="AAA_16"/>
</dbReference>
<dbReference type="Pfam" id="PF00069">
    <property type="entry name" value="Pkinase"/>
    <property type="match status" value="1"/>
</dbReference>
<dbReference type="SMART" id="SM00388">
    <property type="entry name" value="HisKA"/>
    <property type="match status" value="1"/>
</dbReference>
<dbReference type="InterPro" id="IPR003018">
    <property type="entry name" value="GAF"/>
</dbReference>
<dbReference type="PROSITE" id="PS50011">
    <property type="entry name" value="PROTEIN_KINASE_DOM"/>
    <property type="match status" value="1"/>
</dbReference>
<evidence type="ECO:0000256" key="4">
    <source>
        <dbReference type="ARBA" id="ARBA00022679"/>
    </source>
</evidence>
<evidence type="ECO:0000256" key="6">
    <source>
        <dbReference type="ARBA" id="ARBA00022777"/>
    </source>
</evidence>
<dbReference type="EC" id="2.7.13.3" evidence="2"/>
<keyword evidence="5" id="KW-0547">Nucleotide-binding</keyword>
<dbReference type="Pfam" id="PF00512">
    <property type="entry name" value="HisKA"/>
    <property type="match status" value="1"/>
</dbReference>
<dbReference type="InterPro" id="IPR003661">
    <property type="entry name" value="HisK_dim/P_dom"/>
</dbReference>
<keyword evidence="10" id="KW-0812">Transmembrane</keyword>
<dbReference type="CDD" id="cd00075">
    <property type="entry name" value="HATPase"/>
    <property type="match status" value="1"/>
</dbReference>
<dbReference type="Gene3D" id="1.10.510.10">
    <property type="entry name" value="Transferase(Phosphotransferase) domain 1"/>
    <property type="match status" value="1"/>
</dbReference>
<keyword evidence="9" id="KW-0175">Coiled coil</keyword>
<dbReference type="SMART" id="SM00220">
    <property type="entry name" value="S_TKc"/>
    <property type="match status" value="1"/>
</dbReference>
<dbReference type="Pfam" id="PF13191">
    <property type="entry name" value="AAA_16"/>
    <property type="match status" value="1"/>
</dbReference>
<reference evidence="13 14" key="1">
    <citation type="submission" date="2023-09" db="EMBL/GenBank/DDBJ databases">
        <authorList>
            <person name="Page C.A."/>
            <person name="Perez-Diaz I.M."/>
        </authorList>
    </citation>
    <scope>NUCLEOTIDE SEQUENCE [LARGE SCALE GENOMIC DNA]</scope>
    <source>
        <strain evidence="13 14">Ll15</strain>
    </source>
</reference>
<evidence type="ECO:0000313" key="13">
    <source>
        <dbReference type="EMBL" id="WPK12153.1"/>
    </source>
</evidence>
<organism evidence="13 14">
    <name type="scientific">Lysinibacillus louembei</name>
    <dbReference type="NCBI Taxonomy" id="1470088"/>
    <lineage>
        <taxon>Bacteria</taxon>
        <taxon>Bacillati</taxon>
        <taxon>Bacillota</taxon>
        <taxon>Bacilli</taxon>
        <taxon>Bacillales</taxon>
        <taxon>Bacillaceae</taxon>
        <taxon>Lysinibacillus</taxon>
    </lineage>
</organism>
<dbReference type="SMART" id="SM00065">
    <property type="entry name" value="GAF"/>
    <property type="match status" value="1"/>
</dbReference>
<dbReference type="EMBL" id="CP137624">
    <property type="protein sequence ID" value="WPK12153.1"/>
    <property type="molecule type" value="Genomic_DNA"/>
</dbReference>
<dbReference type="PANTHER" id="PTHR43642:SF1">
    <property type="entry name" value="HYBRID SIGNAL TRANSDUCTION HISTIDINE KINASE G"/>
    <property type="match status" value="1"/>
</dbReference>
<dbReference type="InterPro" id="IPR027417">
    <property type="entry name" value="P-loop_NTPase"/>
</dbReference>
<dbReference type="Pfam" id="PF02518">
    <property type="entry name" value="HATPase_c"/>
    <property type="match status" value="1"/>
</dbReference>
<comment type="catalytic activity">
    <reaction evidence="1">
        <text>ATP + protein L-histidine = ADP + protein N-phospho-L-histidine.</text>
        <dbReference type="EC" id="2.7.13.3"/>
    </reaction>
</comment>
<dbReference type="InterPro" id="IPR005467">
    <property type="entry name" value="His_kinase_dom"/>
</dbReference>
<keyword evidence="14" id="KW-1185">Reference proteome</keyword>
<feature type="transmembrane region" description="Helical" evidence="10">
    <location>
        <begin position="1007"/>
        <end position="1026"/>
    </location>
</feature>
<evidence type="ECO:0000259" key="12">
    <source>
        <dbReference type="PROSITE" id="PS50109"/>
    </source>
</evidence>
<evidence type="ECO:0000259" key="11">
    <source>
        <dbReference type="PROSITE" id="PS50011"/>
    </source>
</evidence>
<evidence type="ECO:0000256" key="8">
    <source>
        <dbReference type="ARBA" id="ARBA00023012"/>
    </source>
</evidence>
<keyword evidence="3" id="KW-0597">Phosphoprotein</keyword>
<dbReference type="SUPFAM" id="SSF55874">
    <property type="entry name" value="ATPase domain of HSP90 chaperone/DNA topoisomerase II/histidine kinase"/>
    <property type="match status" value="1"/>
</dbReference>
<dbReference type="Gene3D" id="3.40.50.300">
    <property type="entry name" value="P-loop containing nucleotide triphosphate hydrolases"/>
    <property type="match status" value="1"/>
</dbReference>
<dbReference type="SUPFAM" id="SSF56112">
    <property type="entry name" value="Protein kinase-like (PK-like)"/>
    <property type="match status" value="1"/>
</dbReference>
<dbReference type="PROSITE" id="PS50109">
    <property type="entry name" value="HIS_KIN"/>
    <property type="match status" value="1"/>
</dbReference>
<evidence type="ECO:0000256" key="2">
    <source>
        <dbReference type="ARBA" id="ARBA00012438"/>
    </source>
</evidence>
<dbReference type="SMART" id="SM00387">
    <property type="entry name" value="HATPase_c"/>
    <property type="match status" value="1"/>
</dbReference>
<evidence type="ECO:0000256" key="10">
    <source>
        <dbReference type="SAM" id="Phobius"/>
    </source>
</evidence>
<dbReference type="Gene3D" id="1.10.287.130">
    <property type="match status" value="1"/>
</dbReference>
<feature type="domain" description="Protein kinase" evidence="11">
    <location>
        <begin position="1"/>
        <end position="257"/>
    </location>
</feature>
<dbReference type="InterPro" id="IPR029016">
    <property type="entry name" value="GAF-like_dom_sf"/>
</dbReference>
<keyword evidence="6" id="KW-0418">Kinase</keyword>
<evidence type="ECO:0000256" key="5">
    <source>
        <dbReference type="ARBA" id="ARBA00022741"/>
    </source>
</evidence>
<keyword evidence="7 13" id="KW-0067">ATP-binding</keyword>
<dbReference type="SUPFAM" id="SSF52540">
    <property type="entry name" value="P-loop containing nucleoside triphosphate hydrolases"/>
    <property type="match status" value="1"/>
</dbReference>
<protein>
    <recommendedName>
        <fullName evidence="2">histidine kinase</fullName>
        <ecNumber evidence="2">2.7.13.3</ecNumber>
    </recommendedName>
</protein>
<dbReference type="InterPro" id="IPR036890">
    <property type="entry name" value="HATPase_C_sf"/>
</dbReference>
<evidence type="ECO:0000256" key="9">
    <source>
        <dbReference type="SAM" id="Coils"/>
    </source>
</evidence>
<evidence type="ECO:0000256" key="7">
    <source>
        <dbReference type="ARBA" id="ARBA00022840"/>
    </source>
</evidence>
<dbReference type="SUPFAM" id="SSF55781">
    <property type="entry name" value="GAF domain-like"/>
    <property type="match status" value="1"/>
</dbReference>
<evidence type="ECO:0000313" key="14">
    <source>
        <dbReference type="Proteomes" id="UP001322664"/>
    </source>
</evidence>